<evidence type="ECO:0000256" key="1">
    <source>
        <dbReference type="SAM" id="Coils"/>
    </source>
</evidence>
<dbReference type="EMBL" id="HBUF01253439">
    <property type="protein sequence ID" value="CAG6680864.1"/>
    <property type="molecule type" value="Transcribed_RNA"/>
</dbReference>
<feature type="region of interest" description="Disordered" evidence="2">
    <location>
        <begin position="300"/>
        <end position="382"/>
    </location>
</feature>
<feature type="compositionally biased region" description="Polar residues" evidence="2">
    <location>
        <begin position="300"/>
        <end position="335"/>
    </location>
</feature>
<organism evidence="3">
    <name type="scientific">Cacopsylla melanoneura</name>
    <dbReference type="NCBI Taxonomy" id="428564"/>
    <lineage>
        <taxon>Eukaryota</taxon>
        <taxon>Metazoa</taxon>
        <taxon>Ecdysozoa</taxon>
        <taxon>Arthropoda</taxon>
        <taxon>Hexapoda</taxon>
        <taxon>Insecta</taxon>
        <taxon>Pterygota</taxon>
        <taxon>Neoptera</taxon>
        <taxon>Paraneoptera</taxon>
        <taxon>Hemiptera</taxon>
        <taxon>Sternorrhyncha</taxon>
        <taxon>Psylloidea</taxon>
        <taxon>Psyllidae</taxon>
        <taxon>Psyllinae</taxon>
        <taxon>Cacopsylla</taxon>
    </lineage>
</organism>
<feature type="compositionally biased region" description="Polar residues" evidence="2">
    <location>
        <begin position="370"/>
        <end position="382"/>
    </location>
</feature>
<protein>
    <submittedName>
        <fullName evidence="3">Uncharacterized protein</fullName>
    </submittedName>
</protein>
<feature type="compositionally biased region" description="Polar residues" evidence="2">
    <location>
        <begin position="233"/>
        <end position="243"/>
    </location>
</feature>
<sequence>MSRKQDTKRTLSRVVKNRSNNNKNPTDFEDMNHQELREAMENLSVKHKEDRILAIYDKICEDFSATEKNLVEQIESLNEDNAARDNKIKALMRQNDDLLEDYNDQVDHYLGKLKDNSIEIAQLRKSIEAHQNTEFQTNEVALQLQDQNEGMKITIEALKGTITELKKQGKIYKLYYDSDLENTSSVIEFSNHSIDFESSLLFELNNTINNEPNNQHISQISPQIHETSKDGNRTSSTVTSPEKISNREGADDENENDVTIIEICNISNINDSNEGEESKGNDSEADDSINLLNRIRKLTQQKNIDSNNSTTLQTFPLSTTDDAQQNTQSDVNNMDTNSHKTNNNLKKNKNHQSPQSPQSPIKDKEDRAPYNSTDKGYATQTRLTEIEEVTKTNTSRIQKIEQIINLERKSIENMGKIKSANKDVKKNCYFAGDSHFRDFQMLCEKNQELMKNYSVNIKFAPGKGIEDICKLIPSEMDINTTIIVSAGTNDLYRTNLDTFKNELQKLDKLNKRIILISIPPQNCRYTNQDINNFNTSIKYLCKTTKNIEVLNSHAFIKPNHLLSDGVHLKGYAKEWIISKLTCMLNNDSTKTSNTDNNTNNNQKAVYNSKRVSELPKHNDITVYSKTPCELDTITIRRPNQVNPSLYYLNNESESVLPNAPHMPIANTIVSENQQFNKYNHWQEEIRETARKQLWNSNNGCRYSTNLVNYNYDHTDKRSDGKFNSKRNDYAQHNIWKRRTNRPDIYSTENTELNRNFCQPSFNEETWPPIKKTTKCSTCGTNLENMKKVNFMK</sequence>
<proteinExistence type="predicted"/>
<dbReference type="InterPro" id="IPR036514">
    <property type="entry name" value="SGNH_hydro_sf"/>
</dbReference>
<accession>A0A8D8T747</accession>
<dbReference type="SUPFAM" id="SSF52266">
    <property type="entry name" value="SGNH hydrolase"/>
    <property type="match status" value="1"/>
</dbReference>
<feature type="compositionally biased region" description="Low complexity" evidence="2">
    <location>
        <begin position="12"/>
        <end position="24"/>
    </location>
</feature>
<name>A0A8D8T747_9HEMI</name>
<reference evidence="3" key="1">
    <citation type="submission" date="2021-05" db="EMBL/GenBank/DDBJ databases">
        <authorList>
            <person name="Alioto T."/>
            <person name="Alioto T."/>
            <person name="Gomez Garrido J."/>
        </authorList>
    </citation>
    <scope>NUCLEOTIDE SEQUENCE</scope>
</reference>
<keyword evidence="1" id="KW-0175">Coiled coil</keyword>
<feature type="region of interest" description="Disordered" evidence="2">
    <location>
        <begin position="223"/>
        <end position="257"/>
    </location>
</feature>
<dbReference type="AlphaFoldDB" id="A0A8D8T747"/>
<feature type="coiled-coil region" evidence="1">
    <location>
        <begin position="60"/>
        <end position="168"/>
    </location>
</feature>
<evidence type="ECO:0000256" key="2">
    <source>
        <dbReference type="SAM" id="MobiDB-lite"/>
    </source>
</evidence>
<evidence type="ECO:0000313" key="3">
    <source>
        <dbReference type="EMBL" id="CAG6680864.1"/>
    </source>
</evidence>
<feature type="region of interest" description="Disordered" evidence="2">
    <location>
        <begin position="1"/>
        <end position="29"/>
    </location>
</feature>
<dbReference type="Gene3D" id="3.40.50.1110">
    <property type="entry name" value="SGNH hydrolase"/>
    <property type="match status" value="1"/>
</dbReference>